<protein>
    <submittedName>
        <fullName evidence="1">Uncharacterized protein</fullName>
    </submittedName>
</protein>
<gene>
    <name evidence="1" type="ORF">CA13_31200</name>
</gene>
<evidence type="ECO:0000313" key="1">
    <source>
        <dbReference type="EMBL" id="TWT81667.1"/>
    </source>
</evidence>
<name>A0A5C5Z3W4_9BACT</name>
<keyword evidence="2" id="KW-1185">Reference proteome</keyword>
<dbReference type="AlphaFoldDB" id="A0A5C5Z3W4"/>
<dbReference type="EMBL" id="SJPJ01000001">
    <property type="protein sequence ID" value="TWT81667.1"/>
    <property type="molecule type" value="Genomic_DNA"/>
</dbReference>
<accession>A0A5C5Z3W4</accession>
<proteinExistence type="predicted"/>
<organism evidence="1 2">
    <name type="scientific">Novipirellula herctigrandis</name>
    <dbReference type="NCBI Taxonomy" id="2527986"/>
    <lineage>
        <taxon>Bacteria</taxon>
        <taxon>Pseudomonadati</taxon>
        <taxon>Planctomycetota</taxon>
        <taxon>Planctomycetia</taxon>
        <taxon>Pirellulales</taxon>
        <taxon>Pirellulaceae</taxon>
        <taxon>Novipirellula</taxon>
    </lineage>
</organism>
<dbReference type="RefSeq" id="WP_146397707.1">
    <property type="nucleotide sequence ID" value="NZ_SJPJ01000001.1"/>
</dbReference>
<sequence length="165" mass="18316">MSEYPSQVQAFHDALQRFVAVRDVDTGLKAVDEIETSVYSLPGEFGDFPHTLLRRTDGGLPNEAWAHTEFTLTADSNGWLTLEFLAWWVRDLSRSGDQIQLRPMALPPKAHEIQLGHTLKFIIDHFAITDGQSPAAVLDLLAERAKSLSGNIDDYGDLLSHLTSA</sequence>
<dbReference type="OrthoDB" id="289561at2"/>
<evidence type="ECO:0000313" key="2">
    <source>
        <dbReference type="Proteomes" id="UP000315010"/>
    </source>
</evidence>
<dbReference type="Proteomes" id="UP000315010">
    <property type="component" value="Unassembled WGS sequence"/>
</dbReference>
<reference evidence="1 2" key="1">
    <citation type="submission" date="2019-02" db="EMBL/GenBank/DDBJ databases">
        <title>Deep-cultivation of Planctomycetes and their phenomic and genomic characterization uncovers novel biology.</title>
        <authorList>
            <person name="Wiegand S."/>
            <person name="Jogler M."/>
            <person name="Boedeker C."/>
            <person name="Pinto D."/>
            <person name="Vollmers J."/>
            <person name="Rivas-Marin E."/>
            <person name="Kohn T."/>
            <person name="Peeters S.H."/>
            <person name="Heuer A."/>
            <person name="Rast P."/>
            <person name="Oberbeckmann S."/>
            <person name="Bunk B."/>
            <person name="Jeske O."/>
            <person name="Meyerdierks A."/>
            <person name="Storesund J.E."/>
            <person name="Kallscheuer N."/>
            <person name="Luecker S."/>
            <person name="Lage O.M."/>
            <person name="Pohl T."/>
            <person name="Merkel B.J."/>
            <person name="Hornburger P."/>
            <person name="Mueller R.-W."/>
            <person name="Bruemmer F."/>
            <person name="Labrenz M."/>
            <person name="Spormann A.M."/>
            <person name="Op Den Camp H."/>
            <person name="Overmann J."/>
            <person name="Amann R."/>
            <person name="Jetten M.S.M."/>
            <person name="Mascher T."/>
            <person name="Medema M.H."/>
            <person name="Devos D.P."/>
            <person name="Kaster A.-K."/>
            <person name="Ovreas L."/>
            <person name="Rohde M."/>
            <person name="Galperin M.Y."/>
            <person name="Jogler C."/>
        </authorList>
    </citation>
    <scope>NUCLEOTIDE SEQUENCE [LARGE SCALE GENOMIC DNA]</scope>
    <source>
        <strain evidence="1 2">CA13</strain>
    </source>
</reference>
<comment type="caution">
    <text evidence="1">The sequence shown here is derived from an EMBL/GenBank/DDBJ whole genome shotgun (WGS) entry which is preliminary data.</text>
</comment>